<dbReference type="SUPFAM" id="SSF47954">
    <property type="entry name" value="Cyclin-like"/>
    <property type="match status" value="1"/>
</dbReference>
<name>A0AAJ0C9B7_9PEZI</name>
<dbReference type="GO" id="GO:0000307">
    <property type="term" value="C:cyclin-dependent protein kinase holoenzyme complex"/>
    <property type="evidence" value="ECO:0007669"/>
    <property type="project" value="TreeGrafter"/>
</dbReference>
<dbReference type="RefSeq" id="XP_060288767.1">
    <property type="nucleotide sequence ID" value="XM_060432348.1"/>
</dbReference>
<dbReference type="Pfam" id="PF08613">
    <property type="entry name" value="Cyclin"/>
    <property type="match status" value="1"/>
</dbReference>
<gene>
    <name evidence="2" type="ORF">QBC33DRAFT_608069</name>
</gene>
<reference evidence="2" key="1">
    <citation type="submission" date="2023-06" db="EMBL/GenBank/DDBJ databases">
        <title>Genome-scale phylogeny and comparative genomics of the fungal order Sordariales.</title>
        <authorList>
            <consortium name="Lawrence Berkeley National Laboratory"/>
            <person name="Hensen N."/>
            <person name="Bonometti L."/>
            <person name="Westerberg I."/>
            <person name="Brannstrom I.O."/>
            <person name="Guillou S."/>
            <person name="Cros-Aarteil S."/>
            <person name="Calhoun S."/>
            <person name="Haridas S."/>
            <person name="Kuo A."/>
            <person name="Mondo S."/>
            <person name="Pangilinan J."/>
            <person name="Riley R."/>
            <person name="Labutti K."/>
            <person name="Andreopoulos B."/>
            <person name="Lipzen A."/>
            <person name="Chen C."/>
            <person name="Yanf M."/>
            <person name="Daum C."/>
            <person name="Ng V."/>
            <person name="Clum A."/>
            <person name="Steindorff A."/>
            <person name="Ohm R."/>
            <person name="Martin F."/>
            <person name="Silar P."/>
            <person name="Natvig D."/>
            <person name="Lalanne C."/>
            <person name="Gautier V."/>
            <person name="Ament-Velasquez S.L."/>
            <person name="Kruys A."/>
            <person name="Hutchinson M.I."/>
            <person name="Powell A.J."/>
            <person name="Barry K."/>
            <person name="Miller A.N."/>
            <person name="Grigoriev I.V."/>
            <person name="Debuchy R."/>
            <person name="Gladieux P."/>
            <person name="Thoren M.H."/>
            <person name="Johannesson H."/>
        </authorList>
    </citation>
    <scope>NUCLEOTIDE SEQUENCE</scope>
    <source>
        <strain evidence="2">8032-3</strain>
    </source>
</reference>
<dbReference type="CDD" id="cd20558">
    <property type="entry name" value="CYCLIN_ScPCL7-like"/>
    <property type="match status" value="1"/>
</dbReference>
<dbReference type="GO" id="GO:0016538">
    <property type="term" value="F:cyclin-dependent protein serine/threonine kinase regulator activity"/>
    <property type="evidence" value="ECO:0007669"/>
    <property type="project" value="TreeGrafter"/>
</dbReference>
<feature type="region of interest" description="Disordered" evidence="1">
    <location>
        <begin position="1"/>
        <end position="162"/>
    </location>
</feature>
<evidence type="ECO:0000256" key="1">
    <source>
        <dbReference type="SAM" id="MobiDB-lite"/>
    </source>
</evidence>
<dbReference type="GO" id="GO:0005634">
    <property type="term" value="C:nucleus"/>
    <property type="evidence" value="ECO:0007669"/>
    <property type="project" value="TreeGrafter"/>
</dbReference>
<feature type="region of interest" description="Disordered" evidence="1">
    <location>
        <begin position="354"/>
        <end position="390"/>
    </location>
</feature>
<feature type="compositionally biased region" description="Polar residues" evidence="1">
    <location>
        <begin position="120"/>
        <end position="144"/>
    </location>
</feature>
<organism evidence="2 3">
    <name type="scientific">Phialemonium atrogriseum</name>
    <dbReference type="NCBI Taxonomy" id="1093897"/>
    <lineage>
        <taxon>Eukaryota</taxon>
        <taxon>Fungi</taxon>
        <taxon>Dikarya</taxon>
        <taxon>Ascomycota</taxon>
        <taxon>Pezizomycotina</taxon>
        <taxon>Sordariomycetes</taxon>
        <taxon>Sordariomycetidae</taxon>
        <taxon>Cephalothecales</taxon>
        <taxon>Cephalothecaceae</taxon>
        <taxon>Phialemonium</taxon>
    </lineage>
</organism>
<dbReference type="InterPro" id="IPR013922">
    <property type="entry name" value="Cyclin_PHO80-like"/>
</dbReference>
<dbReference type="Gene3D" id="1.10.472.10">
    <property type="entry name" value="Cyclin-like"/>
    <property type="match status" value="1"/>
</dbReference>
<feature type="compositionally biased region" description="Acidic residues" evidence="1">
    <location>
        <begin position="354"/>
        <end position="383"/>
    </location>
</feature>
<dbReference type="PANTHER" id="PTHR15615">
    <property type="match status" value="1"/>
</dbReference>
<comment type="caution">
    <text evidence="2">The sequence shown here is derived from an EMBL/GenBank/DDBJ whole genome shotgun (WGS) entry which is preliminary data.</text>
</comment>
<dbReference type="EMBL" id="MU838997">
    <property type="protein sequence ID" value="KAK1772554.1"/>
    <property type="molecule type" value="Genomic_DNA"/>
</dbReference>
<dbReference type="GeneID" id="85315535"/>
<feature type="compositionally biased region" description="Low complexity" evidence="1">
    <location>
        <begin position="47"/>
        <end position="61"/>
    </location>
</feature>
<accession>A0AAJ0C9B7</accession>
<evidence type="ECO:0000313" key="2">
    <source>
        <dbReference type="EMBL" id="KAK1772554.1"/>
    </source>
</evidence>
<dbReference type="InterPro" id="IPR036915">
    <property type="entry name" value="Cyclin-like_sf"/>
</dbReference>
<evidence type="ECO:0000313" key="3">
    <source>
        <dbReference type="Proteomes" id="UP001244011"/>
    </source>
</evidence>
<dbReference type="Proteomes" id="UP001244011">
    <property type="component" value="Unassembled WGS sequence"/>
</dbReference>
<dbReference type="GO" id="GO:0019901">
    <property type="term" value="F:protein kinase binding"/>
    <property type="evidence" value="ECO:0007669"/>
    <property type="project" value="InterPro"/>
</dbReference>
<proteinExistence type="predicted"/>
<feature type="compositionally biased region" description="Low complexity" evidence="1">
    <location>
        <begin position="24"/>
        <end position="36"/>
    </location>
</feature>
<dbReference type="AlphaFoldDB" id="A0AAJ0C9B7"/>
<sequence>MLTRSPVPPSPANSSPRGSHHSFHYASAASHHQSPSRISVLLPRRQSSSSASGGAMPSSPAYPRPKRYVGVDAATQYSPMEPDSPAGANLASPLPPESQLAPPQTLGTMPVTQPDEEPLRSQQADAMPSSSKQSYQPEPSNTASPIKRRNSQGPGGGSAVSATASITPSVLAKRVKPDTAPPKVLPEKYELCPVEDIVVLIANMLGELIETNDALALKSGHLTRFHSRTAPGISVLDYLHRLAKHATLTPPLLLSMVYYIDRLCVSYPDFTINTLTVHRFLITSATVAAKGLSDSFWNNSTYARVGGVRLAELKLLELEFLYRVDWKIVPNPEVLVAYYRGLVERCPGYVLLDEEGAGEDEGDSDDIGDDNSDEIGEGDDQADETAKDSQGCAAYSTATMEQGGSRIMTLKQAMDLWWYWHIGLCPGDFGDERRRASEDDQSRDPYLLGRRCSFETISTVTSC</sequence>
<feature type="compositionally biased region" description="Pro residues" evidence="1">
    <location>
        <begin position="1"/>
        <end position="11"/>
    </location>
</feature>
<keyword evidence="3" id="KW-1185">Reference proteome</keyword>
<protein>
    <submittedName>
        <fullName evidence="2">Cyclin-domain-containing protein</fullName>
    </submittedName>
</protein>
<feature type="compositionally biased region" description="Polar residues" evidence="1">
    <location>
        <begin position="101"/>
        <end position="111"/>
    </location>
</feature>
<dbReference type="PANTHER" id="PTHR15615:SF117">
    <property type="entry name" value="PHO85 CYCLIN PHO80"/>
    <property type="match status" value="1"/>
</dbReference>